<keyword evidence="3" id="KW-1185">Reference proteome</keyword>
<feature type="coiled-coil region" evidence="1">
    <location>
        <begin position="878"/>
        <end position="913"/>
    </location>
</feature>
<name>A0A067TFM5_GALM3</name>
<sequence length="1203" mass="132648">MTTDMAAKSPILPEEDGATLDWDALPFQKVYTVQLFGLEGLTADLFTYQGKYPTFFLAEDPSPVYQLAAFRHDLRLSALLPDVAKTPLDQFVFANVMLTRQSFDIPGGYGAGLHFEAELQLDETCGELHGVLSQVLGVKDPALHLHCGLSLIQDWKEPLHVNSFTLEGTFREILIPTPCKGVTMTSIGVRVLGFEKRSYKKDGSLLLGTDYGFEVFGTLQLECQAWKGPVELAYEISKMSSALSLSATVIFDWKDAFGIPKLTLQDIGVQAEVMLDKPLSATTFSVSATLRAGRNVLSLFGSFSLEGDCSFGATLENLDWDGLMDIYEHFFDERIPAPDVRLELRRATISISNKGFMIDIERLEISDFPPASGTLEIGRHGFFLHAELDGKAVTIDDVQLSNPLIEISCNRANGSTKTDVIVSGDFSWQGFALKIGVHLYPSPDDNDQSLEYTICGEFMIKDLESGLRFDKVVPALKHCSLGGLTLDGAALIVASRDDPDLPASMTAKYPIRQGFFVCAVIGHLEVLSTLMGGNHPQLSLAAGWEKDIGFMLAMKADNLVIDLSEGVKTDPFELKVVLSNNPALHLCCGISVEVANQLPLRFLLDCALEPKGGAITLTGAMVGMWENPFGLSQQLKIGNMILSVTILAAGTPSGFGIAGEIVSGKTKLQVKLFVNNDPSKSLVHVNVENLGVKEITEVVSTLVGYDLPQPPDVIRFEKVELYACPAGAIILGKAYPRGFCFYSKMIIFGKLAEVKVVIGDGGVEIEGSVEAFTLGPLTVTGNKEGKASLSAALTRSKQSGKIDGVITFADMRIELYANFELQPSFTFAFHFLLRVENVFFINVNAGPESGLQPSSCDISSKRYILEADFQAPSLARVRQQISDKIREAAAALEAEAEQLLQKIENEKRHFRETVYSARQGLDRWAQQKNIDHSEQQRLMESLAWVVEENIRLNPESIPHDAANTFQRELQELRDARAQFEKVKGTTPQEIQIINKFTVIPVRTIFEFARSVAQVTVPGLRDEFKQAEIRYLRAQVQVTELVMDLVPDDLSNALDPYVRKLHQKLFNEQRNGPLEDLFEEIGDFLEDIISAIADLMLSIIDVVGGLLFDVARGVVQRTNDAIQATLRFANGALTSLLSLLEIRSIHMKGSLGGGSDGLSFEASIEGFLRGKYFQFSVSFHIKNFWSFIQAMFAWLLDYLKKQII</sequence>
<dbReference type="HOGENOM" id="CLU_270516_0_0_1"/>
<gene>
    <name evidence="2" type="ORF">GALMADRAFT_266152</name>
</gene>
<evidence type="ECO:0000256" key="1">
    <source>
        <dbReference type="SAM" id="Coils"/>
    </source>
</evidence>
<protein>
    <submittedName>
        <fullName evidence="2">Uncharacterized protein</fullName>
    </submittedName>
</protein>
<evidence type="ECO:0000313" key="2">
    <source>
        <dbReference type="EMBL" id="KDR78719.1"/>
    </source>
</evidence>
<dbReference type="AlphaFoldDB" id="A0A067TFM5"/>
<accession>A0A067TFM5</accession>
<proteinExistence type="predicted"/>
<dbReference type="EMBL" id="KL142374">
    <property type="protein sequence ID" value="KDR78719.1"/>
    <property type="molecule type" value="Genomic_DNA"/>
</dbReference>
<dbReference type="STRING" id="685588.A0A067TFM5"/>
<reference evidence="3" key="1">
    <citation type="journal article" date="2014" name="Proc. Natl. Acad. Sci. U.S.A.">
        <title>Extensive sampling of basidiomycete genomes demonstrates inadequacy of the white-rot/brown-rot paradigm for wood decay fungi.</title>
        <authorList>
            <person name="Riley R."/>
            <person name="Salamov A.A."/>
            <person name="Brown D.W."/>
            <person name="Nagy L.G."/>
            <person name="Floudas D."/>
            <person name="Held B.W."/>
            <person name="Levasseur A."/>
            <person name="Lombard V."/>
            <person name="Morin E."/>
            <person name="Otillar R."/>
            <person name="Lindquist E.A."/>
            <person name="Sun H."/>
            <person name="LaButti K.M."/>
            <person name="Schmutz J."/>
            <person name="Jabbour D."/>
            <person name="Luo H."/>
            <person name="Baker S.E."/>
            <person name="Pisabarro A.G."/>
            <person name="Walton J.D."/>
            <person name="Blanchette R.A."/>
            <person name="Henrissat B."/>
            <person name="Martin F."/>
            <person name="Cullen D."/>
            <person name="Hibbett D.S."/>
            <person name="Grigoriev I.V."/>
        </authorList>
    </citation>
    <scope>NUCLEOTIDE SEQUENCE [LARGE SCALE GENOMIC DNA]</scope>
    <source>
        <strain evidence="3">CBS 339.88</strain>
    </source>
</reference>
<organism evidence="2 3">
    <name type="scientific">Galerina marginata (strain CBS 339.88)</name>
    <dbReference type="NCBI Taxonomy" id="685588"/>
    <lineage>
        <taxon>Eukaryota</taxon>
        <taxon>Fungi</taxon>
        <taxon>Dikarya</taxon>
        <taxon>Basidiomycota</taxon>
        <taxon>Agaricomycotina</taxon>
        <taxon>Agaricomycetes</taxon>
        <taxon>Agaricomycetidae</taxon>
        <taxon>Agaricales</taxon>
        <taxon>Agaricineae</taxon>
        <taxon>Strophariaceae</taxon>
        <taxon>Galerina</taxon>
    </lineage>
</organism>
<dbReference type="OrthoDB" id="3219467at2759"/>
<dbReference type="Proteomes" id="UP000027222">
    <property type="component" value="Unassembled WGS sequence"/>
</dbReference>
<evidence type="ECO:0000313" key="3">
    <source>
        <dbReference type="Proteomes" id="UP000027222"/>
    </source>
</evidence>
<keyword evidence="1" id="KW-0175">Coiled coil</keyword>